<dbReference type="Proteomes" id="UP001321479">
    <property type="component" value="Segment"/>
</dbReference>
<protein>
    <submittedName>
        <fullName evidence="1">Uncharacterized protein</fullName>
    </submittedName>
</protein>
<dbReference type="GeneID" id="80558582"/>
<evidence type="ECO:0000313" key="2">
    <source>
        <dbReference type="Proteomes" id="UP001321479"/>
    </source>
</evidence>
<dbReference type="RefSeq" id="YP_010841985.1">
    <property type="nucleotide sequence ID" value="NC_079139.1"/>
</dbReference>
<dbReference type="EMBL" id="AP024483">
    <property type="protein sequence ID" value="BCS83377.1"/>
    <property type="molecule type" value="Genomic_DNA"/>
</dbReference>
<accession>A0ABM7NTH8</accession>
<organism evidence="1 2">
    <name type="scientific">Cotonvirus japonicus</name>
    <dbReference type="NCBI Taxonomy" id="2811091"/>
    <lineage>
        <taxon>Viruses</taxon>
        <taxon>Varidnaviria</taxon>
        <taxon>Bamfordvirae</taxon>
        <taxon>Nucleocytoviricota</taxon>
        <taxon>Megaviricetes</taxon>
        <taxon>Imitervirales</taxon>
        <taxon>Mimiviridae</taxon>
        <taxon>Megamimivirinae</taxon>
        <taxon>Cotonvirus</taxon>
        <taxon>Cotonvirus japonicum</taxon>
    </lineage>
</organism>
<name>A0ABM7NTH8_9VIRU</name>
<keyword evidence="2" id="KW-1185">Reference proteome</keyword>
<evidence type="ECO:0000313" key="1">
    <source>
        <dbReference type="EMBL" id="BCS83377.1"/>
    </source>
</evidence>
<sequence>MNNILPNSHIIYERDVHFVIVPTLCNETVKMIHDFINTLKYTHAEFYHTNCFFWKFDKEKNSIVVDNDINIVENNIFDQLVTISYWLYDRKFKLQGTFYCRTENIIEYISMDGFTNLLVHHVLIDVIEDSIIDNEENNTINIMTNAKKKMDIYLNKDTNINNDLQTECSCKKLSSNKFYNNTFYITNVPEMQQNHQIQTEFNMKEKLLEIENKITSINKNNDLFWKASAIFGIIAVSSICLFK</sequence>
<reference evidence="1 2" key="1">
    <citation type="submission" date="2021-02" db="EMBL/GenBank/DDBJ databases">
        <title>Cotonvirus japonicus, which uses Golgi apparatus of host cells for its virion factory, phylogenetically links tailed tupanvirus and icosahedral mimivirus.</title>
        <authorList>
            <person name="Takahashi H."/>
            <person name="Fukaya S."/>
            <person name="Song C."/>
            <person name="Murata K."/>
            <person name="Takemura M."/>
        </authorList>
    </citation>
    <scope>NUCLEOTIDE SEQUENCE [LARGE SCALE GENOMIC DNA]</scope>
</reference>
<proteinExistence type="predicted"/>